<reference evidence="2 3" key="1">
    <citation type="submission" date="2016-09" db="EMBL/GenBank/DDBJ databases">
        <authorList>
            <person name="Capua I."/>
            <person name="De Benedictis P."/>
            <person name="Joannis T."/>
            <person name="Lombin L.H."/>
            <person name="Cattoli G."/>
        </authorList>
    </citation>
    <scope>NUCLEOTIDE SEQUENCE [LARGE SCALE GENOMIC DNA]</scope>
    <source>
        <strain evidence="2 3">A7P-90m</strain>
    </source>
</reference>
<protein>
    <submittedName>
        <fullName evidence="2">PRiA4b ORF-3-like protein</fullName>
    </submittedName>
</protein>
<dbReference type="AlphaFoldDB" id="A0A1G6GHY4"/>
<dbReference type="Gene3D" id="3.10.290.30">
    <property type="entry name" value="MM3350-like"/>
    <property type="match status" value="1"/>
</dbReference>
<evidence type="ECO:0000313" key="3">
    <source>
        <dbReference type="Proteomes" id="UP000199452"/>
    </source>
</evidence>
<dbReference type="InterPro" id="IPR012912">
    <property type="entry name" value="Plasmid_pRiA4b_Orf3-like"/>
</dbReference>
<dbReference type="STRING" id="1640674.SAMN05216323_100198"/>
<dbReference type="InterPro" id="IPR024047">
    <property type="entry name" value="MM3350-like_sf"/>
</dbReference>
<organism evidence="2 3">
    <name type="scientific">Williamwhitmania taraxaci</name>
    <dbReference type="NCBI Taxonomy" id="1640674"/>
    <lineage>
        <taxon>Bacteria</taxon>
        <taxon>Pseudomonadati</taxon>
        <taxon>Bacteroidota</taxon>
        <taxon>Bacteroidia</taxon>
        <taxon>Bacteroidales</taxon>
        <taxon>Williamwhitmaniaceae</taxon>
        <taxon>Williamwhitmania</taxon>
    </lineage>
</organism>
<dbReference type="Proteomes" id="UP000199452">
    <property type="component" value="Unassembled WGS sequence"/>
</dbReference>
<gene>
    <name evidence="2" type="ORF">SAMN05216323_100198</name>
</gene>
<dbReference type="EMBL" id="FMYP01000001">
    <property type="protein sequence ID" value="SDB81632.1"/>
    <property type="molecule type" value="Genomic_DNA"/>
</dbReference>
<name>A0A1G6GHY4_9BACT</name>
<keyword evidence="3" id="KW-1185">Reference proteome</keyword>
<feature type="domain" description="Plasmid pRiA4b Orf3-like" evidence="1">
    <location>
        <begin position="14"/>
        <end position="131"/>
    </location>
</feature>
<sequence length="165" mass="19010">MVYRFRIISNEVEGFVREFEIKGVQTFYDFHLAIQKNLEYDNAQIASFQITDQSWIMVKELTLFDLDEDNLSLAPMDVATIDEFVTDPKQRILYLFDMFNDRALFIELVGKFKETETKNFPACILEKGEPPVQIKVDGGSSSNIFGDAMSDFEGINSYEDDTVVE</sequence>
<evidence type="ECO:0000313" key="2">
    <source>
        <dbReference type="EMBL" id="SDB81632.1"/>
    </source>
</evidence>
<dbReference type="SUPFAM" id="SSF159941">
    <property type="entry name" value="MM3350-like"/>
    <property type="match status" value="1"/>
</dbReference>
<dbReference type="Pfam" id="PF07929">
    <property type="entry name" value="PRiA4_ORF3"/>
    <property type="match status" value="1"/>
</dbReference>
<proteinExistence type="predicted"/>
<accession>A0A1G6GHY4</accession>
<evidence type="ECO:0000259" key="1">
    <source>
        <dbReference type="Pfam" id="PF07929"/>
    </source>
</evidence>
<dbReference type="RefSeq" id="WP_170829947.1">
    <property type="nucleotide sequence ID" value="NZ_FMYP01000001.1"/>
</dbReference>